<name>A0ACC2RHN6_9FUNG</name>
<sequence length="155" mass="16697">MMTTVSSSFGVVDKDVCCPGLPGAPQIQCTSELIALANKVDHLKRDHTELDRDVQEMNEAIISVNDRFTPCLSVGPSLTSCLAELSTIVTTQGQRLDVTEQQTTQAINTGARAVETLTTLVSKPQAQPASKVSTKRVCDLQSDYLVTQSQTKKAT</sequence>
<dbReference type="Proteomes" id="UP001165960">
    <property type="component" value="Unassembled WGS sequence"/>
</dbReference>
<proteinExistence type="predicted"/>
<accession>A0ACC2RHN6</accession>
<evidence type="ECO:0000313" key="1">
    <source>
        <dbReference type="EMBL" id="KAJ9049587.1"/>
    </source>
</evidence>
<reference evidence="1" key="1">
    <citation type="submission" date="2022-04" db="EMBL/GenBank/DDBJ databases">
        <title>Genome of the entomopathogenic fungus Entomophthora muscae.</title>
        <authorList>
            <person name="Elya C."/>
            <person name="Lovett B.R."/>
            <person name="Lee E."/>
            <person name="Macias A.M."/>
            <person name="Hajek A.E."/>
            <person name="De Bivort B.L."/>
            <person name="Kasson M.T."/>
            <person name="De Fine Licht H.H."/>
            <person name="Stajich J.E."/>
        </authorList>
    </citation>
    <scope>NUCLEOTIDE SEQUENCE</scope>
    <source>
        <strain evidence="1">Berkeley</strain>
    </source>
</reference>
<dbReference type="EMBL" id="QTSX02007216">
    <property type="protein sequence ID" value="KAJ9049587.1"/>
    <property type="molecule type" value="Genomic_DNA"/>
</dbReference>
<evidence type="ECO:0000313" key="2">
    <source>
        <dbReference type="Proteomes" id="UP001165960"/>
    </source>
</evidence>
<protein>
    <submittedName>
        <fullName evidence="1">Uncharacterized protein</fullName>
    </submittedName>
</protein>
<comment type="caution">
    <text evidence="1">The sequence shown here is derived from an EMBL/GenBank/DDBJ whole genome shotgun (WGS) entry which is preliminary data.</text>
</comment>
<organism evidence="1 2">
    <name type="scientific">Entomophthora muscae</name>
    <dbReference type="NCBI Taxonomy" id="34485"/>
    <lineage>
        <taxon>Eukaryota</taxon>
        <taxon>Fungi</taxon>
        <taxon>Fungi incertae sedis</taxon>
        <taxon>Zoopagomycota</taxon>
        <taxon>Entomophthoromycotina</taxon>
        <taxon>Entomophthoromycetes</taxon>
        <taxon>Entomophthorales</taxon>
        <taxon>Entomophthoraceae</taxon>
        <taxon>Entomophthora</taxon>
    </lineage>
</organism>
<gene>
    <name evidence="1" type="ORF">DSO57_1022827</name>
</gene>
<keyword evidence="2" id="KW-1185">Reference proteome</keyword>